<proteinExistence type="predicted"/>
<protein>
    <submittedName>
        <fullName evidence="1">DUF5712 family protein</fullName>
    </submittedName>
</protein>
<organism evidence="1 2">
    <name type="scientific">Imperialibacter roseus</name>
    <dbReference type="NCBI Taxonomy" id="1324217"/>
    <lineage>
        <taxon>Bacteria</taxon>
        <taxon>Pseudomonadati</taxon>
        <taxon>Bacteroidota</taxon>
        <taxon>Cytophagia</taxon>
        <taxon>Cytophagales</taxon>
        <taxon>Flammeovirgaceae</taxon>
        <taxon>Imperialibacter</taxon>
    </lineage>
</organism>
<dbReference type="EMBL" id="CP136051">
    <property type="protein sequence ID" value="WOK07187.1"/>
    <property type="molecule type" value="Genomic_DNA"/>
</dbReference>
<accession>A0ABZ0IQ62</accession>
<keyword evidence="2" id="KW-1185">Reference proteome</keyword>
<dbReference type="Pfam" id="PF18976">
    <property type="entry name" value="DUF5712"/>
    <property type="match status" value="1"/>
</dbReference>
<evidence type="ECO:0000313" key="1">
    <source>
        <dbReference type="EMBL" id="WOK07187.1"/>
    </source>
</evidence>
<dbReference type="RefSeq" id="WP_317489873.1">
    <property type="nucleotide sequence ID" value="NZ_CP136051.1"/>
</dbReference>
<dbReference type="Proteomes" id="UP001302349">
    <property type="component" value="Chromosome"/>
</dbReference>
<evidence type="ECO:0000313" key="2">
    <source>
        <dbReference type="Proteomes" id="UP001302349"/>
    </source>
</evidence>
<name>A0ABZ0IQ62_9BACT</name>
<gene>
    <name evidence="1" type="ORF">RT717_00950</name>
</gene>
<reference evidence="1 2" key="1">
    <citation type="journal article" date="2023" name="Microbiol. Resour. Announc.">
        <title>Complete Genome Sequence of Imperialibacter roseus strain P4T.</title>
        <authorList>
            <person name="Tizabi D.R."/>
            <person name="Bachvaroff T."/>
            <person name="Hill R.T."/>
        </authorList>
    </citation>
    <scope>NUCLEOTIDE SEQUENCE [LARGE SCALE GENOMIC DNA]</scope>
    <source>
        <strain evidence="1 2">P4T</strain>
    </source>
</reference>
<dbReference type="InterPro" id="IPR043766">
    <property type="entry name" value="BfmA-like"/>
</dbReference>
<sequence length="275" mass="31933">MNIKVSSTEKGNNKGSCQQLVDYLNKENEKKDIDTYRHFFSHTEDMVTSYEVQSAIDSNHRKLSKKDSKFFMLTISPSELELWHIKCSEKALRDYTREVMNAYAANFNKGLKGEDLVWFGKIEEYRIDKKTKVPKPGLQWHVHVVVSRRDNQQFHKLSPQSNHRNTTMGAVKGGFDRNVLREQSEEVFDKLFRYERAWKDSFLYQNTLKNGSTKEKDRITTITAAHNPSTSRSGAILFGKLSAAMAKLSAEADYEEAKRKRWRERGEDDEVTMGM</sequence>